<evidence type="ECO:0000256" key="5">
    <source>
        <dbReference type="ARBA" id="ARBA00022984"/>
    </source>
</evidence>
<feature type="transmembrane region" description="Helical" evidence="10">
    <location>
        <begin position="356"/>
        <end position="377"/>
    </location>
</feature>
<keyword evidence="10 11" id="KW-0961">Cell wall biogenesis/degradation</keyword>
<dbReference type="HAMAP" id="MF_02078">
    <property type="entry name" value="MurJ_MviN"/>
    <property type="match status" value="1"/>
</dbReference>
<proteinExistence type="inferred from homology"/>
<evidence type="ECO:0000256" key="3">
    <source>
        <dbReference type="ARBA" id="ARBA00022692"/>
    </source>
</evidence>
<name>A0ABU7V0I6_9GAMM</name>
<dbReference type="PIRSF" id="PIRSF002869">
    <property type="entry name" value="MviN"/>
    <property type="match status" value="1"/>
</dbReference>
<dbReference type="EMBL" id="JAZHBO010000002">
    <property type="protein sequence ID" value="MEF2156272.1"/>
    <property type="molecule type" value="Genomic_DNA"/>
</dbReference>
<evidence type="ECO:0000256" key="4">
    <source>
        <dbReference type="ARBA" id="ARBA00022960"/>
    </source>
</evidence>
<dbReference type="PANTHER" id="PTHR47019:SF1">
    <property type="entry name" value="LIPID II FLIPPASE MURJ"/>
    <property type="match status" value="1"/>
</dbReference>
<comment type="pathway">
    <text evidence="10">Cell wall biogenesis; peptidoglycan biosynthesis.</text>
</comment>
<feature type="transmembrane region" description="Helical" evidence="10">
    <location>
        <begin position="470"/>
        <end position="492"/>
    </location>
</feature>
<evidence type="ECO:0000313" key="12">
    <source>
        <dbReference type="EMBL" id="MEF2156272.1"/>
    </source>
</evidence>
<keyword evidence="2 10" id="KW-1003">Cell membrane</keyword>
<dbReference type="InterPro" id="IPR004268">
    <property type="entry name" value="MurJ"/>
</dbReference>
<feature type="transmembrane region" description="Helical" evidence="10">
    <location>
        <begin position="315"/>
        <end position="336"/>
    </location>
</feature>
<reference evidence="12 13" key="1">
    <citation type="submission" date="2024-01" db="EMBL/GenBank/DDBJ databases">
        <title>Novel species of the genus Luteimonas isolated from rivers.</title>
        <authorList>
            <person name="Lu H."/>
        </authorList>
    </citation>
    <scope>NUCLEOTIDE SEQUENCE [LARGE SCALE GENOMIC DNA]</scope>
    <source>
        <strain evidence="12 13">FXH3W</strain>
    </source>
</reference>
<keyword evidence="10" id="KW-0997">Cell inner membrane</keyword>
<feature type="transmembrane region" description="Helical" evidence="10">
    <location>
        <begin position="435"/>
        <end position="458"/>
    </location>
</feature>
<dbReference type="Proteomes" id="UP001356170">
    <property type="component" value="Unassembled WGS sequence"/>
</dbReference>
<evidence type="ECO:0000256" key="1">
    <source>
        <dbReference type="ARBA" id="ARBA00004651"/>
    </source>
</evidence>
<evidence type="ECO:0000256" key="10">
    <source>
        <dbReference type="HAMAP-Rule" id="MF_02078"/>
    </source>
</evidence>
<evidence type="ECO:0000256" key="6">
    <source>
        <dbReference type="ARBA" id="ARBA00022989"/>
    </source>
</evidence>
<evidence type="ECO:0000256" key="8">
    <source>
        <dbReference type="ARBA" id="ARBA00060041"/>
    </source>
</evidence>
<gene>
    <name evidence="10 12" type="primary">murJ</name>
    <name evidence="12" type="ORF">V3390_08550</name>
</gene>
<comment type="similarity">
    <text evidence="9 10 11">Belongs to the MurJ/MviN family.</text>
</comment>
<evidence type="ECO:0000256" key="2">
    <source>
        <dbReference type="ARBA" id="ARBA00022475"/>
    </source>
</evidence>
<feature type="transmembrane region" description="Helical" evidence="10">
    <location>
        <begin position="159"/>
        <end position="179"/>
    </location>
</feature>
<feature type="transmembrane region" description="Helical" evidence="10">
    <location>
        <begin position="276"/>
        <end position="294"/>
    </location>
</feature>
<keyword evidence="13" id="KW-1185">Reference proteome</keyword>
<dbReference type="PANTHER" id="PTHR47019">
    <property type="entry name" value="LIPID II FLIPPASE MURJ"/>
    <property type="match status" value="1"/>
</dbReference>
<evidence type="ECO:0000313" key="13">
    <source>
        <dbReference type="Proteomes" id="UP001356170"/>
    </source>
</evidence>
<keyword evidence="6 10" id="KW-1133">Transmembrane helix</keyword>
<dbReference type="PRINTS" id="PR01806">
    <property type="entry name" value="VIRFACTRMVIN"/>
</dbReference>
<evidence type="ECO:0000256" key="9">
    <source>
        <dbReference type="ARBA" id="ARBA00061532"/>
    </source>
</evidence>
<evidence type="ECO:0000256" key="7">
    <source>
        <dbReference type="ARBA" id="ARBA00023136"/>
    </source>
</evidence>
<dbReference type="RefSeq" id="WP_331704105.1">
    <property type="nucleotide sequence ID" value="NZ_JAZHBO010000002.1"/>
</dbReference>
<dbReference type="Pfam" id="PF03023">
    <property type="entry name" value="MurJ"/>
    <property type="match status" value="1"/>
</dbReference>
<keyword evidence="3 10" id="KW-0812">Transmembrane</keyword>
<organism evidence="12 13">
    <name type="scientific">Aquilutibacter rugosus</name>
    <dbReference type="NCBI Taxonomy" id="3115820"/>
    <lineage>
        <taxon>Bacteria</taxon>
        <taxon>Pseudomonadati</taxon>
        <taxon>Pseudomonadota</taxon>
        <taxon>Gammaproteobacteria</taxon>
        <taxon>Lysobacterales</taxon>
        <taxon>Lysobacteraceae</taxon>
        <taxon>Aquilutibacter</taxon>
    </lineage>
</organism>
<feature type="transmembrane region" description="Helical" evidence="10">
    <location>
        <begin position="249"/>
        <end position="270"/>
    </location>
</feature>
<keyword evidence="7 10" id="KW-0472">Membrane</keyword>
<feature type="transmembrane region" description="Helical" evidence="10">
    <location>
        <begin position="89"/>
        <end position="112"/>
    </location>
</feature>
<dbReference type="InterPro" id="IPR051050">
    <property type="entry name" value="Lipid_II_flippase_MurJ/MviN"/>
</dbReference>
<accession>A0ABU7V0I6</accession>
<keyword evidence="5 10" id="KW-0573">Peptidoglycan synthesis</keyword>
<protein>
    <recommendedName>
        <fullName evidence="10">Probable lipid II flippase MurJ</fullName>
    </recommendedName>
</protein>
<comment type="caution">
    <text evidence="12">The sequence shown here is derived from an EMBL/GenBank/DDBJ whole genome shotgun (WGS) entry which is preliminary data.</text>
</comment>
<feature type="transmembrane region" description="Helical" evidence="10">
    <location>
        <begin position="389"/>
        <end position="410"/>
    </location>
</feature>
<feature type="transmembrane region" description="Helical" evidence="10">
    <location>
        <begin position="191"/>
        <end position="211"/>
    </location>
</feature>
<feature type="transmembrane region" description="Helical" evidence="10">
    <location>
        <begin position="132"/>
        <end position="152"/>
    </location>
</feature>
<keyword evidence="4 10" id="KW-0133">Cell shape</keyword>
<comment type="function">
    <text evidence="8 10 11">Involved in peptidoglycan biosynthesis. Transports lipid-linked peptidoglycan precursors from the inner to the outer leaflet of the cytoplasmic membrane.</text>
</comment>
<dbReference type="CDD" id="cd13123">
    <property type="entry name" value="MATE_MurJ_like"/>
    <property type="match status" value="1"/>
</dbReference>
<feature type="transmembrane region" description="Helical" evidence="10">
    <location>
        <begin position="29"/>
        <end position="47"/>
    </location>
</feature>
<sequence>MSKGLAKSAGIHSSMTLLSRISGLVRDQIYATHFGAGAAMDAFLVAFRIPNFMRRISGEGAFSMAFVPVLQAYRDSSSEREVREFIDKVAGTLIAGLLVLTGLALALAPLLMRWFAPGFAPDGEQFRLATELLRITFPYVLLISLTAMAGGILNSYGRFAVPALSPLLLNLSLIVAALAVSSRLQIPVRALAWGVTIAGVLQLAFHIPSLMRLGLLPKPKWGAGDAGVRAVLRRMGPGILGSSVAQVNLLLNTVVATMLAAGSVTWLYYADRLLEFPLGIFGVAIGTVILPNLASHYVQADRQGYSRSLDWGFRLCLLIGIPACIGLALCAKPVVATLFQYGRFNATDLEMTSRSIVAQALAIPAFLLVKVLAPAFYARQDARTPMRAALASLLANALFVFAGAATWMLATEAGRQALQMHDHNWLSAAGSTPGVHVVLSLAIAFAAWVNAIALGIALHRYQLFEPQSGWLRFLVKIALAATLMAATVWALGTHWSDWSAWHFGSRIWRLALLIGAGVAIYGLSLLAMGVRPRDFKGH</sequence>
<comment type="subcellular location">
    <subcellularLocation>
        <location evidence="10">Cell inner membrane</location>
        <topology evidence="10">Multi-pass membrane protein</topology>
    </subcellularLocation>
    <subcellularLocation>
        <location evidence="1">Cell membrane</location>
        <topology evidence="1">Multi-pass membrane protein</topology>
    </subcellularLocation>
</comment>
<feature type="transmembrane region" description="Helical" evidence="10">
    <location>
        <begin position="507"/>
        <end position="530"/>
    </location>
</feature>
<dbReference type="NCBIfam" id="TIGR01695">
    <property type="entry name" value="murJ_mviN"/>
    <property type="match status" value="1"/>
</dbReference>
<keyword evidence="10 11" id="KW-0813">Transport</keyword>
<evidence type="ECO:0000256" key="11">
    <source>
        <dbReference type="PIRNR" id="PIRNR002869"/>
    </source>
</evidence>